<name>A0A1Z5HPB2_9FIRM</name>
<dbReference type="PANTHER" id="PTHR38450:SF1">
    <property type="entry name" value="STAGE V SPORULATION PROTEIN AC"/>
    <property type="match status" value="1"/>
</dbReference>
<evidence type="ECO:0000313" key="4">
    <source>
        <dbReference type="Proteomes" id="UP000197032"/>
    </source>
</evidence>
<evidence type="ECO:0000256" key="2">
    <source>
        <dbReference type="SAM" id="Phobius"/>
    </source>
</evidence>
<feature type="transmembrane region" description="Helical" evidence="2">
    <location>
        <begin position="48"/>
        <end position="70"/>
    </location>
</feature>
<feature type="region of interest" description="Disordered" evidence="1">
    <location>
        <begin position="1"/>
        <end position="22"/>
    </location>
</feature>
<dbReference type="EMBL" id="BDGJ01000016">
    <property type="protein sequence ID" value="GAW91353.1"/>
    <property type="molecule type" value="Genomic_DNA"/>
</dbReference>
<dbReference type="InterPro" id="IPR014203">
    <property type="entry name" value="Spore_V_AC"/>
</dbReference>
<feature type="compositionally biased region" description="Polar residues" evidence="1">
    <location>
        <begin position="7"/>
        <end position="16"/>
    </location>
</feature>
<dbReference type="PANTHER" id="PTHR38450">
    <property type="entry name" value="STAGE V SPORULATION PROTEIN AC-RELATED"/>
    <property type="match status" value="1"/>
</dbReference>
<feature type="transmembrane region" description="Helical" evidence="2">
    <location>
        <begin position="106"/>
        <end position="123"/>
    </location>
</feature>
<keyword evidence="2" id="KW-0472">Membrane</keyword>
<evidence type="ECO:0000313" key="3">
    <source>
        <dbReference type="EMBL" id="GAW91353.1"/>
    </source>
</evidence>
<dbReference type="NCBIfam" id="TIGR02838">
    <property type="entry name" value="spore_V_AC"/>
    <property type="match status" value="1"/>
</dbReference>
<proteinExistence type="predicted"/>
<accession>A0A1Z5HPB2</accession>
<comment type="caution">
    <text evidence="3">The sequence shown here is derived from an EMBL/GenBank/DDBJ whole genome shotgun (WGS) entry which is preliminary data.</text>
</comment>
<keyword evidence="2" id="KW-1133">Transmembrane helix</keyword>
<dbReference type="InterPro" id="IPR005562">
    <property type="entry name" value="SpoVA"/>
</dbReference>
<evidence type="ECO:0000256" key="1">
    <source>
        <dbReference type="SAM" id="MobiDB-lite"/>
    </source>
</evidence>
<feature type="transmembrane region" description="Helical" evidence="2">
    <location>
        <begin position="143"/>
        <end position="167"/>
    </location>
</feature>
<feature type="transmembrane region" description="Helical" evidence="2">
    <location>
        <begin position="82"/>
        <end position="100"/>
    </location>
</feature>
<keyword evidence="4" id="KW-1185">Reference proteome</keyword>
<keyword evidence="2" id="KW-0812">Transmembrane</keyword>
<dbReference type="OrthoDB" id="9797988at2"/>
<gene>
    <name evidence="3" type="ORF">KKC1_05150</name>
</gene>
<protein>
    <submittedName>
        <fullName evidence="3">SpoVA protein</fullName>
    </submittedName>
</protein>
<dbReference type="Proteomes" id="UP000197032">
    <property type="component" value="Unassembled WGS sequence"/>
</dbReference>
<dbReference type="AlphaFoldDB" id="A0A1Z5HPB2"/>
<dbReference type="Pfam" id="PF03862">
    <property type="entry name" value="SpoVAC_SpoVAEB"/>
    <property type="match status" value="1"/>
</dbReference>
<reference evidence="4" key="1">
    <citation type="journal article" date="2017" name="Appl. Environ. Microbiol.">
        <title>Genomic analysis of Calderihabitans maritimus KKC1, a thermophilic hydrogenogenic carboxydotrophic bacterium isolated from marine sediment.</title>
        <authorList>
            <person name="Omae K."/>
            <person name="Yoneda Y."/>
            <person name="Fukuyama Y."/>
            <person name="Yoshida T."/>
            <person name="Sako Y."/>
        </authorList>
    </citation>
    <scope>NUCLEOTIDE SEQUENCE [LARGE SCALE GENOMIC DNA]</scope>
    <source>
        <strain evidence="4">KKC1</strain>
    </source>
</reference>
<sequence length="168" mass="17902">MVPPKQGGTNSPNSLPQEIQQSQQQYQQQEYQALVNRVKPKPPVLKNAVFAFLVGGLISMIGQIFMNLFMAGGLAQQEASSATIMVMVFLGAFLTGLGIYDNIGKVAGAGSIIPITGFANSIVSSAMEFKREGFVFGVGARMFNIAGPVLVYGFLISVIVGLIAFMFS</sequence>
<dbReference type="RefSeq" id="WP_088552901.1">
    <property type="nucleotide sequence ID" value="NZ_BDGJ01000016.1"/>
</dbReference>
<organism evidence="3 4">
    <name type="scientific">Calderihabitans maritimus</name>
    <dbReference type="NCBI Taxonomy" id="1246530"/>
    <lineage>
        <taxon>Bacteria</taxon>
        <taxon>Bacillati</taxon>
        <taxon>Bacillota</taxon>
        <taxon>Clostridia</taxon>
        <taxon>Neomoorellales</taxon>
        <taxon>Calderihabitantaceae</taxon>
        <taxon>Calderihabitans</taxon>
    </lineage>
</organism>